<keyword evidence="3" id="KW-1185">Reference proteome</keyword>
<organism evidence="2 3">
    <name type="scientific">Laccaria amethystina LaAM-08-1</name>
    <dbReference type="NCBI Taxonomy" id="1095629"/>
    <lineage>
        <taxon>Eukaryota</taxon>
        <taxon>Fungi</taxon>
        <taxon>Dikarya</taxon>
        <taxon>Basidiomycota</taxon>
        <taxon>Agaricomycotina</taxon>
        <taxon>Agaricomycetes</taxon>
        <taxon>Agaricomycetidae</taxon>
        <taxon>Agaricales</taxon>
        <taxon>Agaricineae</taxon>
        <taxon>Hydnangiaceae</taxon>
        <taxon>Laccaria</taxon>
    </lineage>
</organism>
<feature type="region of interest" description="Disordered" evidence="1">
    <location>
        <begin position="1"/>
        <end position="31"/>
    </location>
</feature>
<gene>
    <name evidence="2" type="ORF">K443DRAFT_11944</name>
</gene>
<accession>A0A0C9WSH5</accession>
<evidence type="ECO:0000256" key="1">
    <source>
        <dbReference type="SAM" id="MobiDB-lite"/>
    </source>
</evidence>
<dbReference type="AlphaFoldDB" id="A0A0C9WSH5"/>
<name>A0A0C9WSH5_9AGAR</name>
<dbReference type="HOGENOM" id="CLU_052398_2_1_1"/>
<dbReference type="EMBL" id="KN838784">
    <property type="protein sequence ID" value="KIJ94650.1"/>
    <property type="molecule type" value="Genomic_DNA"/>
</dbReference>
<dbReference type="Proteomes" id="UP000054477">
    <property type="component" value="Unassembled WGS sequence"/>
</dbReference>
<reference evidence="2 3" key="1">
    <citation type="submission" date="2014-04" db="EMBL/GenBank/DDBJ databases">
        <authorList>
            <consortium name="DOE Joint Genome Institute"/>
            <person name="Kuo A."/>
            <person name="Kohler A."/>
            <person name="Nagy L.G."/>
            <person name="Floudas D."/>
            <person name="Copeland A."/>
            <person name="Barry K.W."/>
            <person name="Cichocki N."/>
            <person name="Veneault-Fourrey C."/>
            <person name="LaButti K."/>
            <person name="Lindquist E.A."/>
            <person name="Lipzen A."/>
            <person name="Lundell T."/>
            <person name="Morin E."/>
            <person name="Murat C."/>
            <person name="Sun H."/>
            <person name="Tunlid A."/>
            <person name="Henrissat B."/>
            <person name="Grigoriev I.V."/>
            <person name="Hibbett D.S."/>
            <person name="Martin F."/>
            <person name="Nordberg H.P."/>
            <person name="Cantor M.N."/>
            <person name="Hua S.X."/>
        </authorList>
    </citation>
    <scope>NUCLEOTIDE SEQUENCE [LARGE SCALE GENOMIC DNA]</scope>
    <source>
        <strain evidence="2 3">LaAM-08-1</strain>
    </source>
</reference>
<dbReference type="STRING" id="1095629.A0A0C9WSH5"/>
<proteinExistence type="predicted"/>
<protein>
    <submittedName>
        <fullName evidence="2">Uncharacterized protein</fullName>
    </submittedName>
</protein>
<dbReference type="OrthoDB" id="2688210at2759"/>
<sequence>MPSDQQHELEELRREEETEKREKEKKSPKVKDFVANKPVKDTMQLRPSHFAIHKLDECEYVELYYFILEGCTEAVRLDHTIAQDTFTFTKADDTLLLKPMALHKPSSKVIPDEDLTWHQILIAKSGLLHHMVQRGWPDQHVFVLMEFFLNLESHPT</sequence>
<evidence type="ECO:0000313" key="3">
    <source>
        <dbReference type="Proteomes" id="UP000054477"/>
    </source>
</evidence>
<reference evidence="3" key="2">
    <citation type="submission" date="2015-01" db="EMBL/GenBank/DDBJ databases">
        <title>Evolutionary Origins and Diversification of the Mycorrhizal Mutualists.</title>
        <authorList>
            <consortium name="DOE Joint Genome Institute"/>
            <consortium name="Mycorrhizal Genomics Consortium"/>
            <person name="Kohler A."/>
            <person name="Kuo A."/>
            <person name="Nagy L.G."/>
            <person name="Floudas D."/>
            <person name="Copeland A."/>
            <person name="Barry K.W."/>
            <person name="Cichocki N."/>
            <person name="Veneault-Fourrey C."/>
            <person name="LaButti K."/>
            <person name="Lindquist E.A."/>
            <person name="Lipzen A."/>
            <person name="Lundell T."/>
            <person name="Morin E."/>
            <person name="Murat C."/>
            <person name="Riley R."/>
            <person name="Ohm R."/>
            <person name="Sun H."/>
            <person name="Tunlid A."/>
            <person name="Henrissat B."/>
            <person name="Grigoriev I.V."/>
            <person name="Hibbett D.S."/>
            <person name="Martin F."/>
        </authorList>
    </citation>
    <scope>NUCLEOTIDE SEQUENCE [LARGE SCALE GENOMIC DNA]</scope>
    <source>
        <strain evidence="3">LaAM-08-1</strain>
    </source>
</reference>
<evidence type="ECO:0000313" key="2">
    <source>
        <dbReference type="EMBL" id="KIJ94650.1"/>
    </source>
</evidence>